<keyword evidence="2" id="KW-1185">Reference proteome</keyword>
<gene>
    <name evidence="1" type="ORF">ACFFHF_09235</name>
</gene>
<reference evidence="1 2" key="1">
    <citation type="submission" date="2024-09" db="EMBL/GenBank/DDBJ databases">
        <authorList>
            <person name="Sun Q."/>
            <person name="Mori K."/>
        </authorList>
    </citation>
    <scope>NUCLEOTIDE SEQUENCE [LARGE SCALE GENOMIC DNA]</scope>
    <source>
        <strain evidence="1 2">CGMCC 1.9126</strain>
    </source>
</reference>
<dbReference type="RefSeq" id="WP_160547775.1">
    <property type="nucleotide sequence ID" value="NZ_JBHLUU010000027.1"/>
</dbReference>
<dbReference type="Proteomes" id="UP001589738">
    <property type="component" value="Unassembled WGS sequence"/>
</dbReference>
<name>A0ABV6KQ39_9BACI</name>
<evidence type="ECO:0000313" key="2">
    <source>
        <dbReference type="Proteomes" id="UP001589738"/>
    </source>
</evidence>
<comment type="caution">
    <text evidence="1">The sequence shown here is derived from an EMBL/GenBank/DDBJ whole genome shotgun (WGS) entry which is preliminary data.</text>
</comment>
<evidence type="ECO:0000313" key="1">
    <source>
        <dbReference type="EMBL" id="MFC0475431.1"/>
    </source>
</evidence>
<proteinExistence type="predicted"/>
<organism evidence="1 2">
    <name type="scientific">Robertmurraya beringensis</name>
    <dbReference type="NCBI Taxonomy" id="641660"/>
    <lineage>
        <taxon>Bacteria</taxon>
        <taxon>Bacillati</taxon>
        <taxon>Bacillota</taxon>
        <taxon>Bacilli</taxon>
        <taxon>Bacillales</taxon>
        <taxon>Bacillaceae</taxon>
        <taxon>Robertmurraya</taxon>
    </lineage>
</organism>
<protein>
    <submittedName>
        <fullName evidence="1">Uncharacterized protein</fullName>
    </submittedName>
</protein>
<sequence length="154" mass="18539">MEPVRDTFEERKRFIYEYLNKKMELSPDKNELILSIDPIPFQPNAPLTDEYMIELKNCESEEQVGKILKKVFEMQSEYEFRHIGDIRKKLHVHSMDIYQQLNLLIHEFKRMQTHPLQKDITDLITQLKKQKRDLSEGIDVAVQFLENWTNKKES</sequence>
<accession>A0ABV6KQ39</accession>
<dbReference type="EMBL" id="JBHLUU010000027">
    <property type="protein sequence ID" value="MFC0475431.1"/>
    <property type="molecule type" value="Genomic_DNA"/>
</dbReference>